<evidence type="ECO:0000256" key="1">
    <source>
        <dbReference type="SAM" id="Phobius"/>
    </source>
</evidence>
<evidence type="ECO:0000259" key="2">
    <source>
        <dbReference type="Pfam" id="PF09922"/>
    </source>
</evidence>
<keyword evidence="1" id="KW-0812">Transmembrane</keyword>
<keyword evidence="1" id="KW-1133">Transmembrane helix</keyword>
<feature type="transmembrane region" description="Helical" evidence="1">
    <location>
        <begin position="26"/>
        <end position="55"/>
    </location>
</feature>
<dbReference type="OrthoDB" id="2660937at2"/>
<organism evidence="3 4">
    <name type="scientific">Cohnella pontilimi</name>
    <dbReference type="NCBI Taxonomy" id="2564100"/>
    <lineage>
        <taxon>Bacteria</taxon>
        <taxon>Bacillati</taxon>
        <taxon>Bacillota</taxon>
        <taxon>Bacilli</taxon>
        <taxon>Bacillales</taxon>
        <taxon>Paenibacillaceae</taxon>
        <taxon>Cohnella</taxon>
    </lineage>
</organism>
<keyword evidence="1" id="KW-0472">Membrane</keyword>
<reference evidence="3 4" key="1">
    <citation type="submission" date="2019-04" db="EMBL/GenBank/DDBJ databases">
        <title>Cohnella sp. nov., isolated from soil.</title>
        <authorList>
            <person name="Kim W."/>
        </authorList>
    </citation>
    <scope>NUCLEOTIDE SEQUENCE [LARGE SCALE GENOMIC DNA]</scope>
    <source>
        <strain evidence="3 4">CAU 1483</strain>
    </source>
</reference>
<dbReference type="InterPro" id="IPR047793">
    <property type="entry name" value="LiaF_C"/>
</dbReference>
<gene>
    <name evidence="3" type="ORF">E5161_18170</name>
</gene>
<comment type="caution">
    <text evidence="3">The sequence shown here is derived from an EMBL/GenBank/DDBJ whole genome shotgun (WGS) entry which is preliminary data.</text>
</comment>
<dbReference type="NCBIfam" id="NF040535">
    <property type="entry name" value="LiaF_C_term"/>
    <property type="match status" value="1"/>
</dbReference>
<sequence>MAFAVETGIPMQRGEVRPVMIIASNAFLLIAAGLYLALGGVAGFATVNAVLLLLLGIYRYRWDRSRWSILLIAVSSLMLIINQFALFAIIILASLGIYYFRGRPNMPGLYRSAHRLMLNIRLDEQSWVLKSMSIWQAVGEIRMDMTVAVPEEQETIIILQGLVGDVDLTVPEDYGLHVEASVMVGQIGFRQTRDGGMMHRLSWRSPDYEEREYRLKLQLFYLVGDIKIRTV</sequence>
<evidence type="ECO:0000313" key="3">
    <source>
        <dbReference type="EMBL" id="TJY39862.1"/>
    </source>
</evidence>
<dbReference type="InterPro" id="IPR024425">
    <property type="entry name" value="LiaF-like_C"/>
</dbReference>
<evidence type="ECO:0000313" key="4">
    <source>
        <dbReference type="Proteomes" id="UP000309673"/>
    </source>
</evidence>
<protein>
    <recommendedName>
        <fullName evidence="2">Cell wall-active antibiotics response LiaF-like C-terminal domain-containing protein</fullName>
    </recommendedName>
</protein>
<feature type="transmembrane region" description="Helical" evidence="1">
    <location>
        <begin position="67"/>
        <end position="100"/>
    </location>
</feature>
<dbReference type="Proteomes" id="UP000309673">
    <property type="component" value="Unassembled WGS sequence"/>
</dbReference>
<dbReference type="EMBL" id="SUPK01000009">
    <property type="protein sequence ID" value="TJY39862.1"/>
    <property type="molecule type" value="Genomic_DNA"/>
</dbReference>
<dbReference type="Pfam" id="PF09922">
    <property type="entry name" value="LiaF-like_C"/>
    <property type="match status" value="1"/>
</dbReference>
<feature type="domain" description="Cell wall-active antibiotics response LiaF-like C-terminal" evidence="2">
    <location>
        <begin position="119"/>
        <end position="228"/>
    </location>
</feature>
<proteinExistence type="predicted"/>
<accession>A0A4U0F9Q7</accession>
<keyword evidence="4" id="KW-1185">Reference proteome</keyword>
<dbReference type="AlphaFoldDB" id="A0A4U0F9Q7"/>
<name>A0A4U0F9Q7_9BACL</name>